<sequence length="645" mass="73340">MTQASPHHATAIGLPASTRTPLLTGSDPEQKRRELLSYFCQTFDLYDSLFDCLADERAWFTKAIPLRHPLIFYYGHTAAFFINKLLAARLIDQRLNARIEAMVAIGVDEMSWDDLDETHYDWPKVAELRSYRAKVRALVCDFIRQMPLTLPIHWQSPAWVILMGIEHERIHLETSSVLIRQLPLAWVRPQPYWPACTEARHRIDQVPANSLLPVAGGKVRLGKQDATYGWDNEYGERHIELAPFQASRMLVSNAEYLAFVQAGGYGQQQLWDEEGWMLLREQLPGDQPDWTEAPGNINLARFASSCPVDACPQGEFFDLVGNVWQWTSTAIDGFDGFKIHPLYDDFSTPTFDGKHTLIKGGSWISTGNEALKSSRYAFRRHFFQHAGFRYLVSRYQEPVIVNPYETDTLVAQYLDFQYGPNHFGVANYAKTLADLAGELCNNHQRALDIGCATGRASFELARHFQHVDGVDYSARFIDVALALASQDSFRYAIPQEGELVAYCEARLSSHGLGASEIARIHFSQGDACNLKPKYDHYDLVLAANLIDRLREPARFLRDIAPRLRSGGLLVLTSPYTWLAEYTPPANWLGGIRENGEALTTYQALQRLLAAEFEEHCPPRDVPFVIRETARKYQHTVAQLTVWRKR</sequence>
<dbReference type="Pfam" id="PF12867">
    <property type="entry name" value="DinB_2"/>
    <property type="match status" value="1"/>
</dbReference>
<feature type="domain" description="Sulfatase-modifying factor enzyme-like" evidence="4">
    <location>
        <begin position="306"/>
        <end position="389"/>
    </location>
</feature>
<dbReference type="InterPro" id="IPR024775">
    <property type="entry name" value="DinB-like"/>
</dbReference>
<dbReference type="SUPFAM" id="SSF53335">
    <property type="entry name" value="S-adenosyl-L-methionine-dependent methyltransferases"/>
    <property type="match status" value="1"/>
</dbReference>
<name>A0A2N3J892_AERSO</name>
<evidence type="ECO:0000313" key="7">
    <source>
        <dbReference type="Proteomes" id="UP000233467"/>
    </source>
</evidence>
<dbReference type="InterPro" id="IPR005532">
    <property type="entry name" value="SUMF_dom"/>
</dbReference>
<dbReference type="CDD" id="cd02440">
    <property type="entry name" value="AdoMet_MTases"/>
    <property type="match status" value="1"/>
</dbReference>
<dbReference type="RefSeq" id="WP_101323306.1">
    <property type="nucleotide sequence ID" value="NZ_NQMM01000006.1"/>
</dbReference>
<dbReference type="NCBIfam" id="TIGR04345">
    <property type="entry name" value="ovoA_Cterm"/>
    <property type="match status" value="1"/>
</dbReference>
<accession>A0A2N3J892</accession>
<dbReference type="GO" id="GO:0032259">
    <property type="term" value="P:methylation"/>
    <property type="evidence" value="ECO:0007669"/>
    <property type="project" value="UniProtKB-KW"/>
</dbReference>
<keyword evidence="7" id="KW-1185">Reference proteome</keyword>
<keyword evidence="2" id="KW-0408">Iron</keyword>
<dbReference type="Gene3D" id="3.40.50.150">
    <property type="entry name" value="Vaccinia Virus protein VP39"/>
    <property type="match status" value="1"/>
</dbReference>
<gene>
    <name evidence="6" type="ORF">CJP16_01255</name>
</gene>
<dbReference type="Gene3D" id="3.90.1580.10">
    <property type="entry name" value="paralog of FGE (formylglycine-generating enzyme)"/>
    <property type="match status" value="2"/>
</dbReference>
<comment type="caution">
    <text evidence="6">The sequence shown here is derived from an EMBL/GenBank/DDBJ whole genome shotgun (WGS) entry which is preliminary data.</text>
</comment>
<dbReference type="PANTHER" id="PTHR23150">
    <property type="entry name" value="SULFATASE MODIFYING FACTOR 1, 2"/>
    <property type="match status" value="1"/>
</dbReference>
<evidence type="ECO:0000256" key="1">
    <source>
        <dbReference type="ARBA" id="ARBA00023002"/>
    </source>
</evidence>
<evidence type="ECO:0000256" key="3">
    <source>
        <dbReference type="ARBA" id="ARBA00037882"/>
    </source>
</evidence>
<dbReference type="AlphaFoldDB" id="A0A2N3J892"/>
<dbReference type="PANTHER" id="PTHR23150:SF26">
    <property type="entry name" value="GENERIC METHYLTRANSFERASE"/>
    <property type="match status" value="1"/>
</dbReference>
<dbReference type="Pfam" id="PF03781">
    <property type="entry name" value="FGE-sulfatase"/>
    <property type="match status" value="2"/>
</dbReference>
<feature type="domain" description="Sulfatase-modifying factor enzyme-like" evidence="4">
    <location>
        <begin position="210"/>
        <end position="273"/>
    </location>
</feature>
<dbReference type="SUPFAM" id="SSF56436">
    <property type="entry name" value="C-type lectin-like"/>
    <property type="match status" value="1"/>
</dbReference>
<dbReference type="GO" id="GO:0120147">
    <property type="term" value="F:formylglycine-generating oxidase activity"/>
    <property type="evidence" value="ECO:0007669"/>
    <property type="project" value="TreeGrafter"/>
</dbReference>
<dbReference type="InterPro" id="IPR016187">
    <property type="entry name" value="CTDL_fold"/>
</dbReference>
<feature type="domain" description="DinB-like" evidence="5">
    <location>
        <begin position="41"/>
        <end position="174"/>
    </location>
</feature>
<evidence type="ECO:0000256" key="2">
    <source>
        <dbReference type="ARBA" id="ARBA00023004"/>
    </source>
</evidence>
<proteinExistence type="predicted"/>
<protein>
    <submittedName>
        <fullName evidence="6">Putative 4-mercaptohistidine N1-methyltransferase</fullName>
    </submittedName>
</protein>
<dbReference type="InterPro" id="IPR029063">
    <property type="entry name" value="SAM-dependent_MTases_sf"/>
</dbReference>
<evidence type="ECO:0000259" key="4">
    <source>
        <dbReference type="Pfam" id="PF03781"/>
    </source>
</evidence>
<dbReference type="Pfam" id="PF13489">
    <property type="entry name" value="Methyltransf_23"/>
    <property type="match status" value="1"/>
</dbReference>
<keyword evidence="6" id="KW-0808">Transferase</keyword>
<reference evidence="6 7" key="1">
    <citation type="journal article" date="2017" name="Front. Microbiol.">
        <title>Strong Genomic and Phenotypic Heterogeneity in the Aeromonas sobria Species Complex.</title>
        <authorList>
            <person name="Gauthier J."/>
            <person name="Vincent A.T."/>
            <person name="Charette S.J."/>
            <person name="Derome N."/>
        </authorList>
    </citation>
    <scope>NUCLEOTIDE SEQUENCE [LARGE SCALE GENOMIC DNA]</scope>
    <source>
        <strain evidence="6 7">TM18</strain>
    </source>
</reference>
<comment type="pathway">
    <text evidence="3">Amino-acid biosynthesis; ergothioneine biosynthesis.</text>
</comment>
<evidence type="ECO:0000313" key="6">
    <source>
        <dbReference type="EMBL" id="PKQ82770.1"/>
    </source>
</evidence>
<dbReference type="Proteomes" id="UP000233467">
    <property type="component" value="Unassembled WGS sequence"/>
</dbReference>
<dbReference type="GO" id="GO:0008168">
    <property type="term" value="F:methyltransferase activity"/>
    <property type="evidence" value="ECO:0007669"/>
    <property type="project" value="UniProtKB-KW"/>
</dbReference>
<dbReference type="InterPro" id="IPR042095">
    <property type="entry name" value="SUMF_sf"/>
</dbReference>
<dbReference type="EMBL" id="NQMM01000006">
    <property type="protein sequence ID" value="PKQ82770.1"/>
    <property type="molecule type" value="Genomic_DNA"/>
</dbReference>
<evidence type="ECO:0000259" key="5">
    <source>
        <dbReference type="Pfam" id="PF12867"/>
    </source>
</evidence>
<organism evidence="6 7">
    <name type="scientific">Aeromonas sobria</name>
    <dbReference type="NCBI Taxonomy" id="646"/>
    <lineage>
        <taxon>Bacteria</taxon>
        <taxon>Pseudomonadati</taxon>
        <taxon>Pseudomonadota</taxon>
        <taxon>Gammaproteobacteria</taxon>
        <taxon>Aeromonadales</taxon>
        <taxon>Aeromonadaceae</taxon>
        <taxon>Aeromonas</taxon>
    </lineage>
</organism>
<keyword evidence="1" id="KW-0560">Oxidoreductase</keyword>
<dbReference type="InterPro" id="IPR027625">
    <property type="entry name" value="OvoA_Cterm"/>
</dbReference>
<dbReference type="InterPro" id="IPR051043">
    <property type="entry name" value="Sulfatase_Mod_Factor_Kinase"/>
</dbReference>
<keyword evidence="6" id="KW-0489">Methyltransferase</keyword>